<dbReference type="Pfam" id="PF06271">
    <property type="entry name" value="RDD"/>
    <property type="match status" value="1"/>
</dbReference>
<dbReference type="Proteomes" id="UP000542210">
    <property type="component" value="Unassembled WGS sequence"/>
</dbReference>
<feature type="transmembrane region" description="Helical" evidence="6">
    <location>
        <begin position="20"/>
        <end position="41"/>
    </location>
</feature>
<protein>
    <submittedName>
        <fullName evidence="8">Putative RDD family membrane protein YckC</fullName>
    </submittedName>
</protein>
<evidence type="ECO:0000256" key="5">
    <source>
        <dbReference type="ARBA" id="ARBA00023136"/>
    </source>
</evidence>
<feature type="domain" description="RDD" evidence="7">
    <location>
        <begin position="16"/>
        <end position="163"/>
    </location>
</feature>
<keyword evidence="4 6" id="KW-1133">Transmembrane helix</keyword>
<keyword evidence="9" id="KW-1185">Reference proteome</keyword>
<dbReference type="EMBL" id="JACHND010000001">
    <property type="protein sequence ID" value="MBB4705968.1"/>
    <property type="molecule type" value="Genomic_DNA"/>
</dbReference>
<feature type="transmembrane region" description="Helical" evidence="6">
    <location>
        <begin position="74"/>
        <end position="94"/>
    </location>
</feature>
<dbReference type="RefSeq" id="WP_184888002.1">
    <property type="nucleotide sequence ID" value="NZ_BOOV01000003.1"/>
</dbReference>
<comment type="subcellular location">
    <subcellularLocation>
        <location evidence="1">Cell membrane</location>
        <topology evidence="1">Multi-pass membrane protein</topology>
    </subcellularLocation>
</comment>
<accession>A0A7W7GCE2</accession>
<evidence type="ECO:0000256" key="2">
    <source>
        <dbReference type="ARBA" id="ARBA00022475"/>
    </source>
</evidence>
<evidence type="ECO:0000256" key="1">
    <source>
        <dbReference type="ARBA" id="ARBA00004651"/>
    </source>
</evidence>
<sequence>MTLPLEVMAGPAVAARRHRLLAMLIDGVLLFLVNLCLAALLEPRWFGGSAAGAYPDSSGGALEVYFGNPFRDPYWFIDLMVGVIAALYFWGTHLRWGRTLGKRLCHIKVVSLDGGALTSRQAGVRAASYSLVVLVPYIGLALAFADQLWLLGPGKRCLHDLLADTVVIEDSRRA</sequence>
<dbReference type="PANTHER" id="PTHR36115">
    <property type="entry name" value="PROLINE-RICH ANTIGEN HOMOLOG-RELATED"/>
    <property type="match status" value="1"/>
</dbReference>
<feature type="transmembrane region" description="Helical" evidence="6">
    <location>
        <begin position="126"/>
        <end position="145"/>
    </location>
</feature>
<gene>
    <name evidence="8" type="ORF">BJ982_007512</name>
</gene>
<keyword evidence="5 6" id="KW-0472">Membrane</keyword>
<evidence type="ECO:0000256" key="6">
    <source>
        <dbReference type="SAM" id="Phobius"/>
    </source>
</evidence>
<reference evidence="8 9" key="1">
    <citation type="submission" date="2020-08" db="EMBL/GenBank/DDBJ databases">
        <title>Sequencing the genomes of 1000 actinobacteria strains.</title>
        <authorList>
            <person name="Klenk H.-P."/>
        </authorList>
    </citation>
    <scope>NUCLEOTIDE SEQUENCE [LARGE SCALE GENOMIC DNA]</scope>
    <source>
        <strain evidence="8 9">DSM 45784</strain>
    </source>
</reference>
<evidence type="ECO:0000256" key="4">
    <source>
        <dbReference type="ARBA" id="ARBA00022989"/>
    </source>
</evidence>
<dbReference type="InterPro" id="IPR051791">
    <property type="entry name" value="Pra-immunoreactive"/>
</dbReference>
<keyword evidence="2" id="KW-1003">Cell membrane</keyword>
<evidence type="ECO:0000313" key="8">
    <source>
        <dbReference type="EMBL" id="MBB4705968.1"/>
    </source>
</evidence>
<keyword evidence="3 6" id="KW-0812">Transmembrane</keyword>
<name>A0A7W7GCE2_9ACTN</name>
<evidence type="ECO:0000313" key="9">
    <source>
        <dbReference type="Proteomes" id="UP000542210"/>
    </source>
</evidence>
<comment type="caution">
    <text evidence="8">The sequence shown here is derived from an EMBL/GenBank/DDBJ whole genome shotgun (WGS) entry which is preliminary data.</text>
</comment>
<evidence type="ECO:0000256" key="3">
    <source>
        <dbReference type="ARBA" id="ARBA00022692"/>
    </source>
</evidence>
<proteinExistence type="predicted"/>
<dbReference type="GO" id="GO:0005886">
    <property type="term" value="C:plasma membrane"/>
    <property type="evidence" value="ECO:0007669"/>
    <property type="project" value="UniProtKB-SubCell"/>
</dbReference>
<dbReference type="InterPro" id="IPR010432">
    <property type="entry name" value="RDD"/>
</dbReference>
<organism evidence="8 9">
    <name type="scientific">Sphaerisporangium siamense</name>
    <dbReference type="NCBI Taxonomy" id="795645"/>
    <lineage>
        <taxon>Bacteria</taxon>
        <taxon>Bacillati</taxon>
        <taxon>Actinomycetota</taxon>
        <taxon>Actinomycetes</taxon>
        <taxon>Streptosporangiales</taxon>
        <taxon>Streptosporangiaceae</taxon>
        <taxon>Sphaerisporangium</taxon>
    </lineage>
</organism>
<dbReference type="AlphaFoldDB" id="A0A7W7GCE2"/>
<evidence type="ECO:0000259" key="7">
    <source>
        <dbReference type="Pfam" id="PF06271"/>
    </source>
</evidence>